<evidence type="ECO:0000256" key="1">
    <source>
        <dbReference type="ARBA" id="ARBA00004141"/>
    </source>
</evidence>
<feature type="transmembrane region" description="Helical" evidence="5">
    <location>
        <begin position="331"/>
        <end position="353"/>
    </location>
</feature>
<dbReference type="PANTHER" id="PTHR10361">
    <property type="entry name" value="SODIUM-BILE ACID COTRANSPORTER"/>
    <property type="match status" value="1"/>
</dbReference>
<keyword evidence="3 5" id="KW-1133">Transmembrane helix</keyword>
<dbReference type="Pfam" id="PF01758">
    <property type="entry name" value="SBF"/>
    <property type="match status" value="1"/>
</dbReference>
<dbReference type="GO" id="GO:0016020">
    <property type="term" value="C:membrane"/>
    <property type="evidence" value="ECO:0007669"/>
    <property type="project" value="UniProtKB-SubCell"/>
</dbReference>
<dbReference type="Gene3D" id="1.20.1530.20">
    <property type="match status" value="1"/>
</dbReference>
<feature type="transmembrane region" description="Helical" evidence="5">
    <location>
        <begin position="212"/>
        <end position="233"/>
    </location>
</feature>
<feature type="transmembrane region" description="Helical" evidence="5">
    <location>
        <begin position="53"/>
        <end position="73"/>
    </location>
</feature>
<evidence type="ECO:0000256" key="3">
    <source>
        <dbReference type="ARBA" id="ARBA00022989"/>
    </source>
</evidence>
<feature type="transmembrane region" description="Helical" evidence="5">
    <location>
        <begin position="270"/>
        <end position="291"/>
    </location>
</feature>
<keyword evidence="4 5" id="KW-0472">Membrane</keyword>
<dbReference type="InterPro" id="IPR038770">
    <property type="entry name" value="Na+/solute_symporter_sf"/>
</dbReference>
<dbReference type="EMBL" id="FNHH01000013">
    <property type="protein sequence ID" value="SDM48052.1"/>
    <property type="molecule type" value="Genomic_DNA"/>
</dbReference>
<dbReference type="InterPro" id="IPR004710">
    <property type="entry name" value="Bilac:Na_transpt"/>
</dbReference>
<accession>A0A1G9TKB9</accession>
<feature type="transmembrane region" description="Helical" evidence="5">
    <location>
        <begin position="30"/>
        <end position="46"/>
    </location>
</feature>
<dbReference type="AlphaFoldDB" id="A0A1G9TKB9"/>
<reference evidence="7" key="1">
    <citation type="submission" date="2016-10" db="EMBL/GenBank/DDBJ databases">
        <authorList>
            <person name="Varghese N."/>
            <person name="Submissions S."/>
        </authorList>
    </citation>
    <scope>NUCLEOTIDE SEQUENCE [LARGE SCALE GENOMIC DNA]</scope>
    <source>
        <strain evidence="7">DSM 24536</strain>
    </source>
</reference>
<feature type="transmembrane region" description="Helical" evidence="5">
    <location>
        <begin position="245"/>
        <end position="264"/>
    </location>
</feature>
<keyword evidence="7" id="KW-1185">Reference proteome</keyword>
<dbReference type="OrthoDB" id="9806785at2"/>
<keyword evidence="2 5" id="KW-0812">Transmembrane</keyword>
<sequence>MKGTVFFKLLTGISILSLFIALYMAYNGNIAAAGPFVIGFLLLLAISFRGFPLLRGLTFTTTILSVVATALYYPQYFKEYNGFEFAALITPLIQVIMFGMGCSMGVKDFIALAKSPKSVIVGVFSQYTIMPLLGFALASFTNFPSEISAGIILLGCAPTSVTASVMCYLAKANVVLAITITSITTLLAPFLIPFLMKLLAGGFIEINVMEMMWGIIKMVFIPIGAGLLFNKFLSGKAKWLDDSMPLVSMIGVAFIVAIIMAAGRDSILNIGLELIIVVLLMILFGFFFGYWTARLFKLSESDCRTIAITTGTQNAGLVSGIAKVMGKIATVGLATAICGPIMGFTSSILASYWNSNLPKSELKEESIEEEVSALGV</sequence>
<proteinExistence type="predicted"/>
<feature type="transmembrane region" description="Helical" evidence="5">
    <location>
        <begin position="118"/>
        <end position="141"/>
    </location>
</feature>
<dbReference type="InterPro" id="IPR002657">
    <property type="entry name" value="BilAc:Na_symport/Acr3"/>
</dbReference>
<gene>
    <name evidence="6" type="ORF">SAMN05421813_11353</name>
</gene>
<evidence type="ECO:0000256" key="4">
    <source>
        <dbReference type="ARBA" id="ARBA00023136"/>
    </source>
</evidence>
<evidence type="ECO:0000256" key="2">
    <source>
        <dbReference type="ARBA" id="ARBA00022692"/>
    </source>
</evidence>
<protein>
    <submittedName>
        <fullName evidence="6">Bile acid:Na+ symporter, BASS family</fullName>
    </submittedName>
</protein>
<comment type="subcellular location">
    <subcellularLocation>
        <location evidence="1">Membrane</location>
        <topology evidence="1">Multi-pass membrane protein</topology>
    </subcellularLocation>
</comment>
<name>A0A1G9TKB9_9SPHI</name>
<dbReference type="PANTHER" id="PTHR10361:SF28">
    <property type="entry name" value="P3 PROTEIN-RELATED"/>
    <property type="match status" value="1"/>
</dbReference>
<dbReference type="Proteomes" id="UP000199226">
    <property type="component" value="Unassembled WGS sequence"/>
</dbReference>
<feature type="transmembrane region" description="Helical" evidence="5">
    <location>
        <begin position="174"/>
        <end position="192"/>
    </location>
</feature>
<feature type="transmembrane region" description="Helical" evidence="5">
    <location>
        <begin position="5"/>
        <end position="24"/>
    </location>
</feature>
<organism evidence="6 7">
    <name type="scientific">Daejeonella rubra</name>
    <dbReference type="NCBI Taxonomy" id="990371"/>
    <lineage>
        <taxon>Bacteria</taxon>
        <taxon>Pseudomonadati</taxon>
        <taxon>Bacteroidota</taxon>
        <taxon>Sphingobacteriia</taxon>
        <taxon>Sphingobacteriales</taxon>
        <taxon>Sphingobacteriaceae</taxon>
        <taxon>Daejeonella</taxon>
    </lineage>
</organism>
<evidence type="ECO:0000313" key="7">
    <source>
        <dbReference type="Proteomes" id="UP000199226"/>
    </source>
</evidence>
<evidence type="ECO:0000313" key="6">
    <source>
        <dbReference type="EMBL" id="SDM48052.1"/>
    </source>
</evidence>
<dbReference type="STRING" id="990371.SAMN05421813_11353"/>
<feature type="transmembrane region" description="Helical" evidence="5">
    <location>
        <begin position="147"/>
        <end position="169"/>
    </location>
</feature>
<evidence type="ECO:0000256" key="5">
    <source>
        <dbReference type="SAM" id="Phobius"/>
    </source>
</evidence>
<feature type="transmembrane region" description="Helical" evidence="5">
    <location>
        <begin position="85"/>
        <end position="106"/>
    </location>
</feature>
<dbReference type="RefSeq" id="WP_090704655.1">
    <property type="nucleotide sequence ID" value="NZ_FNHH01000013.1"/>
</dbReference>